<accession>A0A6A6A9C9</accession>
<comment type="similarity">
    <text evidence="1">Belongs to the tpcK family.</text>
</comment>
<sequence length="140" mass="15750">MTISLKCFYTRLPTFSPAEFKDYMETVHVGIWKEVMGPHYPETWILRYVERAESGIGDRLGISIGSEKNDPTAPVLIIGTPSELEWDVVGEMVFKDMLHLQQALAVINTPEGQKIKDDEERFTDAGKFQVVVMGATTVLT</sequence>
<dbReference type="InterPro" id="IPR011008">
    <property type="entry name" value="Dimeric_a/b-barrel"/>
</dbReference>
<dbReference type="GeneID" id="54411089"/>
<dbReference type="Pfam" id="PF07110">
    <property type="entry name" value="EthD"/>
    <property type="match status" value="1"/>
</dbReference>
<dbReference type="EMBL" id="ML977510">
    <property type="protein sequence ID" value="KAF2127785.1"/>
    <property type="molecule type" value="Genomic_DNA"/>
</dbReference>
<evidence type="ECO:0000313" key="4">
    <source>
        <dbReference type="Proteomes" id="UP000799771"/>
    </source>
</evidence>
<feature type="domain" description="EthD" evidence="2">
    <location>
        <begin position="13"/>
        <end position="125"/>
    </location>
</feature>
<dbReference type="OrthoDB" id="2519291at2759"/>
<evidence type="ECO:0000313" key="3">
    <source>
        <dbReference type="EMBL" id="KAF2127785.1"/>
    </source>
</evidence>
<keyword evidence="4" id="KW-1185">Reference proteome</keyword>
<reference evidence="3" key="1">
    <citation type="journal article" date="2020" name="Stud. Mycol.">
        <title>101 Dothideomycetes genomes: a test case for predicting lifestyles and emergence of pathogens.</title>
        <authorList>
            <person name="Haridas S."/>
            <person name="Albert R."/>
            <person name="Binder M."/>
            <person name="Bloem J."/>
            <person name="Labutti K."/>
            <person name="Salamov A."/>
            <person name="Andreopoulos B."/>
            <person name="Baker S."/>
            <person name="Barry K."/>
            <person name="Bills G."/>
            <person name="Bluhm B."/>
            <person name="Cannon C."/>
            <person name="Castanera R."/>
            <person name="Culley D."/>
            <person name="Daum C."/>
            <person name="Ezra D."/>
            <person name="Gonzalez J."/>
            <person name="Henrissat B."/>
            <person name="Kuo A."/>
            <person name="Liang C."/>
            <person name="Lipzen A."/>
            <person name="Lutzoni F."/>
            <person name="Magnuson J."/>
            <person name="Mondo S."/>
            <person name="Nolan M."/>
            <person name="Ohm R."/>
            <person name="Pangilinan J."/>
            <person name="Park H.-J."/>
            <person name="Ramirez L."/>
            <person name="Alfaro M."/>
            <person name="Sun H."/>
            <person name="Tritt A."/>
            <person name="Yoshinaga Y."/>
            <person name="Zwiers L.-H."/>
            <person name="Turgeon B."/>
            <person name="Goodwin S."/>
            <person name="Spatafora J."/>
            <person name="Crous P."/>
            <person name="Grigoriev I."/>
        </authorList>
    </citation>
    <scope>NUCLEOTIDE SEQUENCE</scope>
    <source>
        <strain evidence="3">CBS 119687</strain>
    </source>
</reference>
<dbReference type="AlphaFoldDB" id="A0A6A6A9C9"/>
<evidence type="ECO:0000259" key="2">
    <source>
        <dbReference type="Pfam" id="PF07110"/>
    </source>
</evidence>
<dbReference type="Proteomes" id="UP000799771">
    <property type="component" value="Unassembled WGS sequence"/>
</dbReference>
<dbReference type="GO" id="GO:0016491">
    <property type="term" value="F:oxidoreductase activity"/>
    <property type="evidence" value="ECO:0007669"/>
    <property type="project" value="InterPro"/>
</dbReference>
<proteinExistence type="inferred from homology"/>
<gene>
    <name evidence="3" type="ORF">P153DRAFT_387519</name>
</gene>
<evidence type="ECO:0000256" key="1">
    <source>
        <dbReference type="ARBA" id="ARBA00005986"/>
    </source>
</evidence>
<dbReference type="Gene3D" id="3.30.70.100">
    <property type="match status" value="1"/>
</dbReference>
<dbReference type="InterPro" id="IPR009799">
    <property type="entry name" value="EthD_dom"/>
</dbReference>
<name>A0A6A6A9C9_9PLEO</name>
<dbReference type="SUPFAM" id="SSF54909">
    <property type="entry name" value="Dimeric alpha+beta barrel"/>
    <property type="match status" value="1"/>
</dbReference>
<dbReference type="RefSeq" id="XP_033522174.1">
    <property type="nucleotide sequence ID" value="XM_033670657.1"/>
</dbReference>
<organism evidence="3 4">
    <name type="scientific">Dothidotthia symphoricarpi CBS 119687</name>
    <dbReference type="NCBI Taxonomy" id="1392245"/>
    <lineage>
        <taxon>Eukaryota</taxon>
        <taxon>Fungi</taxon>
        <taxon>Dikarya</taxon>
        <taxon>Ascomycota</taxon>
        <taxon>Pezizomycotina</taxon>
        <taxon>Dothideomycetes</taxon>
        <taxon>Pleosporomycetidae</taxon>
        <taxon>Pleosporales</taxon>
        <taxon>Dothidotthiaceae</taxon>
        <taxon>Dothidotthia</taxon>
    </lineage>
</organism>
<protein>
    <recommendedName>
        <fullName evidence="2">EthD domain-containing protein</fullName>
    </recommendedName>
</protein>